<gene>
    <name evidence="2" type="ORF">VTL71DRAFT_9867</name>
</gene>
<keyword evidence="3" id="KW-1185">Reference proteome</keyword>
<dbReference type="Proteomes" id="UP001595075">
    <property type="component" value="Unassembled WGS sequence"/>
</dbReference>
<reference evidence="2 3" key="1">
    <citation type="journal article" date="2024" name="Commun. Biol.">
        <title>Comparative genomic analysis of thermophilic fungi reveals convergent evolutionary adaptations and gene losses.</title>
        <authorList>
            <person name="Steindorff A.S."/>
            <person name="Aguilar-Pontes M.V."/>
            <person name="Robinson A.J."/>
            <person name="Andreopoulos B."/>
            <person name="LaButti K."/>
            <person name="Kuo A."/>
            <person name="Mondo S."/>
            <person name="Riley R."/>
            <person name="Otillar R."/>
            <person name="Haridas S."/>
            <person name="Lipzen A."/>
            <person name="Grimwood J."/>
            <person name="Schmutz J."/>
            <person name="Clum A."/>
            <person name="Reid I.D."/>
            <person name="Moisan M.C."/>
            <person name="Butler G."/>
            <person name="Nguyen T.T.M."/>
            <person name="Dewar K."/>
            <person name="Conant G."/>
            <person name="Drula E."/>
            <person name="Henrissat B."/>
            <person name="Hansel C."/>
            <person name="Singer S."/>
            <person name="Hutchinson M.I."/>
            <person name="de Vries R.P."/>
            <person name="Natvig D.O."/>
            <person name="Powell A.J."/>
            <person name="Tsang A."/>
            <person name="Grigoriev I.V."/>
        </authorList>
    </citation>
    <scope>NUCLEOTIDE SEQUENCE [LARGE SCALE GENOMIC DNA]</scope>
    <source>
        <strain evidence="2 3">CBS 494.80</strain>
    </source>
</reference>
<sequence>MNTLKSAKGMPSKAEPISSPAPRSKTTSPVLFRSLVPPARTKKAISDIISTLPNETYRKVLQEIVDFIVKAREDDAQLLTGLENDITTANTVWTTSADQLSRSLAADLEGFLVVERPVPDPDLPSHVASVVVRQFLDVCNSSGYLTLADREKALVAIIHGFSSNHVTKFTDDMKTATKLRRQKLIGLKRTYLDSSKKKTDADDEKLLELLKKLVVPIEGEEVHSSSNSGGYPLDFDDLVDSDMAELEREATAEEDPPTSGKSHVFDTDLHVPSSAPVYGELWERMAFRSRLLGMRTILMYSFAVGGQRLDWFYSSQCP</sequence>
<name>A0ABR4BQW6_9HELO</name>
<evidence type="ECO:0000313" key="3">
    <source>
        <dbReference type="Proteomes" id="UP001595075"/>
    </source>
</evidence>
<comment type="caution">
    <text evidence="2">The sequence shown here is derived from an EMBL/GenBank/DDBJ whole genome shotgun (WGS) entry which is preliminary data.</text>
</comment>
<protein>
    <submittedName>
        <fullName evidence="2">Uncharacterized protein</fullName>
    </submittedName>
</protein>
<evidence type="ECO:0000256" key="1">
    <source>
        <dbReference type="SAM" id="MobiDB-lite"/>
    </source>
</evidence>
<accession>A0ABR4BQW6</accession>
<dbReference type="EMBL" id="JAZHXI010000024">
    <property type="protein sequence ID" value="KAL2060045.1"/>
    <property type="molecule type" value="Genomic_DNA"/>
</dbReference>
<feature type="region of interest" description="Disordered" evidence="1">
    <location>
        <begin position="247"/>
        <end position="266"/>
    </location>
</feature>
<proteinExistence type="predicted"/>
<evidence type="ECO:0000313" key="2">
    <source>
        <dbReference type="EMBL" id="KAL2060045.1"/>
    </source>
</evidence>
<organism evidence="2 3">
    <name type="scientific">Oculimacula yallundae</name>
    <dbReference type="NCBI Taxonomy" id="86028"/>
    <lineage>
        <taxon>Eukaryota</taxon>
        <taxon>Fungi</taxon>
        <taxon>Dikarya</taxon>
        <taxon>Ascomycota</taxon>
        <taxon>Pezizomycotina</taxon>
        <taxon>Leotiomycetes</taxon>
        <taxon>Helotiales</taxon>
        <taxon>Ploettnerulaceae</taxon>
        <taxon>Oculimacula</taxon>
    </lineage>
</organism>
<feature type="region of interest" description="Disordered" evidence="1">
    <location>
        <begin position="1"/>
        <end position="29"/>
    </location>
</feature>